<name>A0A6J5Q6K9_9CAUD</name>
<accession>A0A6J5Q6K9</accession>
<gene>
    <name evidence="1" type="ORF">UFOVP1043_23</name>
</gene>
<sequence>MANNNRVPSPVLPLPPLEYDVQYMDNLIRLLNYFIVQQNNPGNIRGSVLELSSGTVAPDVIIDTTASNSVTEFVVLDLPTSASGLVTGQIWRNGSVLNIIP</sequence>
<reference evidence="1" key="1">
    <citation type="submission" date="2020-05" db="EMBL/GenBank/DDBJ databases">
        <authorList>
            <person name="Chiriac C."/>
            <person name="Salcher M."/>
            <person name="Ghai R."/>
            <person name="Kavagutti S V."/>
        </authorList>
    </citation>
    <scope>NUCLEOTIDE SEQUENCE</scope>
</reference>
<dbReference type="EMBL" id="LR797001">
    <property type="protein sequence ID" value="CAB4180320.1"/>
    <property type="molecule type" value="Genomic_DNA"/>
</dbReference>
<organism evidence="1">
    <name type="scientific">uncultured Caudovirales phage</name>
    <dbReference type="NCBI Taxonomy" id="2100421"/>
    <lineage>
        <taxon>Viruses</taxon>
        <taxon>Duplodnaviria</taxon>
        <taxon>Heunggongvirae</taxon>
        <taxon>Uroviricota</taxon>
        <taxon>Caudoviricetes</taxon>
        <taxon>Peduoviridae</taxon>
        <taxon>Maltschvirus</taxon>
        <taxon>Maltschvirus maltsch</taxon>
    </lineage>
</organism>
<proteinExistence type="predicted"/>
<protein>
    <submittedName>
        <fullName evidence="1">Uncharacterized protein</fullName>
    </submittedName>
</protein>
<evidence type="ECO:0000313" key="1">
    <source>
        <dbReference type="EMBL" id="CAB4180320.1"/>
    </source>
</evidence>